<keyword evidence="11" id="KW-1185">Reference proteome</keyword>
<name>A0A3N4Q7B6_9BACT</name>
<keyword evidence="5" id="KW-0949">S-adenosyl-L-methionine</keyword>
<evidence type="ECO:0000256" key="7">
    <source>
        <dbReference type="ARBA" id="ARBA00047942"/>
    </source>
</evidence>
<dbReference type="PROSITE" id="PS00092">
    <property type="entry name" value="N6_MTASE"/>
    <property type="match status" value="1"/>
</dbReference>
<dbReference type="SUPFAM" id="SSF53335">
    <property type="entry name" value="S-adenosyl-L-methionine-dependent methyltransferases"/>
    <property type="match status" value="1"/>
</dbReference>
<accession>A0A3N4Q7B6</accession>
<dbReference type="Pfam" id="PF12161">
    <property type="entry name" value="HsdM_N"/>
    <property type="match status" value="1"/>
</dbReference>
<comment type="similarity">
    <text evidence="1">Belongs to the N(4)/N(6)-methyltransferase family.</text>
</comment>
<gene>
    <name evidence="10" type="ORF">EGT74_08000</name>
</gene>
<dbReference type="GO" id="GO:0009007">
    <property type="term" value="F:site-specific DNA-methyltransferase (adenine-specific) activity"/>
    <property type="evidence" value="ECO:0007669"/>
    <property type="project" value="UniProtKB-EC"/>
</dbReference>
<evidence type="ECO:0000259" key="9">
    <source>
        <dbReference type="Pfam" id="PF12161"/>
    </source>
</evidence>
<dbReference type="PANTHER" id="PTHR42933">
    <property type="entry name" value="SLR6095 PROTEIN"/>
    <property type="match status" value="1"/>
</dbReference>
<keyword evidence="6" id="KW-0680">Restriction system</keyword>
<dbReference type="GO" id="GO:0032259">
    <property type="term" value="P:methylation"/>
    <property type="evidence" value="ECO:0007669"/>
    <property type="project" value="UniProtKB-KW"/>
</dbReference>
<evidence type="ECO:0000256" key="6">
    <source>
        <dbReference type="ARBA" id="ARBA00022747"/>
    </source>
</evidence>
<evidence type="ECO:0000256" key="5">
    <source>
        <dbReference type="ARBA" id="ARBA00022691"/>
    </source>
</evidence>
<keyword evidence="4 10" id="KW-0808">Transferase</keyword>
<sequence>MLPDEIKYKVKELWDKFWSGGISNPLNAIEQITYLLFLKQLDEKDQQREKTAEFLNEKYKSIFDGKFTIPSENEKRKAVPKTSLRWSSFTKLPSDEMFDTVQTKVFPFIKQLNGQNSHFTKHMQSASFLIPSPRLLAEAVKKIDEIFIELEKEKRFIDAQGDFYEELLRELNTSGKNGQFRTPTHIIELIIELVQPKLGSKIADPACGTAGFLIGAYKYIITSQTSAQYCQPDENGFLRGSIADKLVSKQARKELEEDTFFGFDIDPTMIRIGLMNLMMHGISVPKIDYNDTLSKNYNEDECYDMVLANPPFTGNIDKGDLNPTFSINTTKSELLFLERIYKMLRPGGTAAVIVPQGVLFGSGSAFRKIRQLLLDNCKLSAIISLPSGVFKPYAGVATAILVFTKGGESENVWFYDMISDGRTLDDKRSELFKGNGDRDYGDLHEIITQYRSKDKSTNRRLRHFIVPTSEIVANEYDFSFKRYREEFFEELETEDPQKILLQLSELEKEIQDGLNELKSIFQ</sequence>
<evidence type="ECO:0000313" key="11">
    <source>
        <dbReference type="Proteomes" id="UP000278351"/>
    </source>
</evidence>
<dbReference type="Proteomes" id="UP000278351">
    <property type="component" value="Unassembled WGS sequence"/>
</dbReference>
<evidence type="ECO:0000256" key="4">
    <source>
        <dbReference type="ARBA" id="ARBA00022679"/>
    </source>
</evidence>
<feature type="domain" description="N6 adenine-specific DNA methyltransferase N-terminal" evidence="9">
    <location>
        <begin position="7"/>
        <end position="143"/>
    </location>
</feature>
<dbReference type="PANTHER" id="PTHR42933:SF3">
    <property type="entry name" value="TYPE I RESTRICTION ENZYME MJAVIII METHYLASE SUBUNIT"/>
    <property type="match status" value="1"/>
</dbReference>
<evidence type="ECO:0000259" key="8">
    <source>
        <dbReference type="Pfam" id="PF02384"/>
    </source>
</evidence>
<comment type="catalytic activity">
    <reaction evidence="7">
        <text>a 2'-deoxyadenosine in DNA + S-adenosyl-L-methionine = an N(6)-methyl-2'-deoxyadenosine in DNA + S-adenosyl-L-homocysteine + H(+)</text>
        <dbReference type="Rhea" id="RHEA:15197"/>
        <dbReference type="Rhea" id="RHEA-COMP:12418"/>
        <dbReference type="Rhea" id="RHEA-COMP:12419"/>
        <dbReference type="ChEBI" id="CHEBI:15378"/>
        <dbReference type="ChEBI" id="CHEBI:57856"/>
        <dbReference type="ChEBI" id="CHEBI:59789"/>
        <dbReference type="ChEBI" id="CHEBI:90615"/>
        <dbReference type="ChEBI" id="CHEBI:90616"/>
        <dbReference type="EC" id="2.1.1.72"/>
    </reaction>
</comment>
<dbReference type="InterPro" id="IPR029063">
    <property type="entry name" value="SAM-dependent_MTases_sf"/>
</dbReference>
<dbReference type="AlphaFoldDB" id="A0A3N4Q7B6"/>
<dbReference type="InterPro" id="IPR051537">
    <property type="entry name" value="DNA_Adenine_Mtase"/>
</dbReference>
<dbReference type="RefSeq" id="WP_123845966.1">
    <property type="nucleotide sequence ID" value="NZ_RPDH01000001.1"/>
</dbReference>
<dbReference type="PRINTS" id="PR00507">
    <property type="entry name" value="N12N6MTFRASE"/>
</dbReference>
<dbReference type="InterPro" id="IPR003356">
    <property type="entry name" value="DNA_methylase_A-5"/>
</dbReference>
<evidence type="ECO:0000256" key="3">
    <source>
        <dbReference type="ARBA" id="ARBA00022603"/>
    </source>
</evidence>
<dbReference type="EMBL" id="RPDH01000001">
    <property type="protein sequence ID" value="RPE13451.1"/>
    <property type="molecule type" value="Genomic_DNA"/>
</dbReference>
<reference evidence="10 11" key="1">
    <citation type="submission" date="2018-11" db="EMBL/GenBank/DDBJ databases">
        <title>Chitinophaga lutea sp.nov., isolate from arsenic contaminated soil.</title>
        <authorList>
            <person name="Zong Y."/>
        </authorList>
    </citation>
    <scope>NUCLEOTIDE SEQUENCE [LARGE SCALE GENOMIC DNA]</scope>
    <source>
        <strain evidence="10 11">ZY74</strain>
    </source>
</reference>
<dbReference type="EC" id="2.1.1.72" evidence="2"/>
<organism evidence="10 11">
    <name type="scientific">Chitinophaga lutea</name>
    <dbReference type="NCBI Taxonomy" id="2488634"/>
    <lineage>
        <taxon>Bacteria</taxon>
        <taxon>Pseudomonadati</taxon>
        <taxon>Bacteroidota</taxon>
        <taxon>Chitinophagia</taxon>
        <taxon>Chitinophagales</taxon>
        <taxon>Chitinophagaceae</taxon>
        <taxon>Chitinophaga</taxon>
    </lineage>
</organism>
<dbReference type="GO" id="GO:0008170">
    <property type="term" value="F:N-methyltransferase activity"/>
    <property type="evidence" value="ECO:0007669"/>
    <property type="project" value="InterPro"/>
</dbReference>
<feature type="domain" description="DNA methylase adenine-specific" evidence="8">
    <location>
        <begin position="157"/>
        <end position="486"/>
    </location>
</feature>
<dbReference type="GO" id="GO:0003677">
    <property type="term" value="F:DNA binding"/>
    <property type="evidence" value="ECO:0007669"/>
    <property type="project" value="InterPro"/>
</dbReference>
<dbReference type="Gene3D" id="1.20.1260.30">
    <property type="match status" value="1"/>
</dbReference>
<dbReference type="GO" id="GO:0009307">
    <property type="term" value="P:DNA restriction-modification system"/>
    <property type="evidence" value="ECO:0007669"/>
    <property type="project" value="UniProtKB-KW"/>
</dbReference>
<evidence type="ECO:0000313" key="10">
    <source>
        <dbReference type="EMBL" id="RPE13451.1"/>
    </source>
</evidence>
<dbReference type="InterPro" id="IPR002052">
    <property type="entry name" value="DNA_methylase_N6_adenine_CS"/>
</dbReference>
<proteinExistence type="inferred from homology"/>
<dbReference type="InterPro" id="IPR022749">
    <property type="entry name" value="D12N6_MeTrfase_N"/>
</dbReference>
<evidence type="ECO:0000256" key="2">
    <source>
        <dbReference type="ARBA" id="ARBA00011900"/>
    </source>
</evidence>
<keyword evidence="3 10" id="KW-0489">Methyltransferase</keyword>
<dbReference type="OrthoDB" id="9814572at2"/>
<dbReference type="InterPro" id="IPR038333">
    <property type="entry name" value="T1MK-like_N_sf"/>
</dbReference>
<comment type="caution">
    <text evidence="10">The sequence shown here is derived from an EMBL/GenBank/DDBJ whole genome shotgun (WGS) entry which is preliminary data.</text>
</comment>
<evidence type="ECO:0000256" key="1">
    <source>
        <dbReference type="ARBA" id="ARBA00006594"/>
    </source>
</evidence>
<protein>
    <recommendedName>
        <fullName evidence="2">site-specific DNA-methyltransferase (adenine-specific)</fullName>
        <ecNumber evidence="2">2.1.1.72</ecNumber>
    </recommendedName>
</protein>
<dbReference type="Gene3D" id="3.40.50.150">
    <property type="entry name" value="Vaccinia Virus protein VP39"/>
    <property type="match status" value="1"/>
</dbReference>
<dbReference type="Pfam" id="PF02384">
    <property type="entry name" value="N6_Mtase"/>
    <property type="match status" value="1"/>
</dbReference>